<evidence type="ECO:0000256" key="5">
    <source>
        <dbReference type="ARBA" id="ARBA00015043"/>
    </source>
</evidence>
<dbReference type="GO" id="GO:1990189">
    <property type="term" value="F:protein N-terminal-serine acetyltransferase activity"/>
    <property type="evidence" value="ECO:0007669"/>
    <property type="project" value="UniProtKB-EC"/>
</dbReference>
<dbReference type="Proteomes" id="UP000504615">
    <property type="component" value="Unplaced"/>
</dbReference>
<evidence type="ECO:0000259" key="12">
    <source>
        <dbReference type="PROSITE" id="PS51186"/>
    </source>
</evidence>
<organism evidence="13 14">
    <name type="scientific">Pogonomyrmex barbatus</name>
    <name type="common">red harvester ant</name>
    <dbReference type="NCBI Taxonomy" id="144034"/>
    <lineage>
        <taxon>Eukaryota</taxon>
        <taxon>Metazoa</taxon>
        <taxon>Ecdysozoa</taxon>
        <taxon>Arthropoda</taxon>
        <taxon>Hexapoda</taxon>
        <taxon>Insecta</taxon>
        <taxon>Pterygota</taxon>
        <taxon>Neoptera</taxon>
        <taxon>Endopterygota</taxon>
        <taxon>Hymenoptera</taxon>
        <taxon>Apocrita</taxon>
        <taxon>Aculeata</taxon>
        <taxon>Formicoidea</taxon>
        <taxon>Formicidae</taxon>
        <taxon>Myrmicinae</taxon>
        <taxon>Pogonomyrmex</taxon>
    </lineage>
</organism>
<dbReference type="PROSITE" id="PS51186">
    <property type="entry name" value="GNAT"/>
    <property type="match status" value="1"/>
</dbReference>
<sequence length="211" mass="24577">MQKKARKTRRQLLAEKAATQQQLINKANTQANPLEALQKFHEYVTKDNKTIKLTCVRARDATWTLLSWIFDIMERNMKDMYERSSWGWNAAEKRSELTEETAWYLVASYEDKHLGFSHFRFDVDNGDVVLYCYELQLEPSARRKGLGRFMMSALESMAYQNQMLKVVLTVFKHNPSAIQFFYALGYKLDNSNPPASAHLDYIILSKQNLCG</sequence>
<evidence type="ECO:0000256" key="9">
    <source>
        <dbReference type="ARBA" id="ARBA00023315"/>
    </source>
</evidence>
<evidence type="ECO:0000256" key="6">
    <source>
        <dbReference type="ARBA" id="ARBA00022490"/>
    </source>
</evidence>
<comment type="catalytic activity">
    <reaction evidence="10">
        <text>N-terminal L-seryl-[histone H2A] + acetyl-CoA = N-terminal N(alpha)-acetyl-L-seryl-[histone H2A] + CoA + H(+)</text>
        <dbReference type="Rhea" id="RHEA:50600"/>
        <dbReference type="Rhea" id="RHEA-COMP:12742"/>
        <dbReference type="Rhea" id="RHEA-COMP:12744"/>
        <dbReference type="ChEBI" id="CHEBI:15378"/>
        <dbReference type="ChEBI" id="CHEBI:57287"/>
        <dbReference type="ChEBI" id="CHEBI:57288"/>
        <dbReference type="ChEBI" id="CHEBI:64738"/>
        <dbReference type="ChEBI" id="CHEBI:83690"/>
        <dbReference type="EC" id="2.3.1.257"/>
    </reaction>
</comment>
<dbReference type="GO" id="GO:0043998">
    <property type="term" value="F:histone H2A acetyltransferase activity"/>
    <property type="evidence" value="ECO:0007669"/>
    <property type="project" value="InterPro"/>
</dbReference>
<dbReference type="CDD" id="cd04301">
    <property type="entry name" value="NAT_SF"/>
    <property type="match status" value="1"/>
</dbReference>
<keyword evidence="8" id="KW-0539">Nucleus</keyword>
<comment type="catalytic activity">
    <reaction evidence="11">
        <text>N-terminal L-seryl-[histone H4] + acetyl-CoA = N-terminal N(alpha)-acetyl-L-seryl-[histone H4] + CoA + H(+)</text>
        <dbReference type="Rhea" id="RHEA:50596"/>
        <dbReference type="Rhea" id="RHEA-COMP:12740"/>
        <dbReference type="Rhea" id="RHEA-COMP:12743"/>
        <dbReference type="ChEBI" id="CHEBI:15378"/>
        <dbReference type="ChEBI" id="CHEBI:57287"/>
        <dbReference type="ChEBI" id="CHEBI:57288"/>
        <dbReference type="ChEBI" id="CHEBI:64738"/>
        <dbReference type="ChEBI" id="CHEBI:83690"/>
        <dbReference type="EC" id="2.3.1.257"/>
    </reaction>
</comment>
<evidence type="ECO:0000256" key="4">
    <source>
        <dbReference type="ARBA" id="ARBA00012950"/>
    </source>
</evidence>
<accession>A0A6I9VTX1</accession>
<evidence type="ECO:0000313" key="13">
    <source>
        <dbReference type="Proteomes" id="UP000504615"/>
    </source>
</evidence>
<dbReference type="OrthoDB" id="424551at2759"/>
<keyword evidence="6" id="KW-0963">Cytoplasm</keyword>
<dbReference type="CTD" id="79829"/>
<name>A0A6I9VTX1_9HYME</name>
<evidence type="ECO:0000256" key="10">
    <source>
        <dbReference type="ARBA" id="ARBA00047821"/>
    </source>
</evidence>
<dbReference type="EC" id="2.3.1.257" evidence="4"/>
<dbReference type="PANTHER" id="PTHR20531">
    <property type="entry name" value="N-ALPHA-ACETYLTRANSFERASE 40"/>
    <property type="match status" value="1"/>
</dbReference>
<keyword evidence="9" id="KW-0012">Acyltransferase</keyword>
<dbReference type="SUPFAM" id="SSF55729">
    <property type="entry name" value="Acyl-CoA N-acyltransferases (Nat)"/>
    <property type="match status" value="1"/>
</dbReference>
<evidence type="ECO:0000313" key="14">
    <source>
        <dbReference type="RefSeq" id="XP_011631398.1"/>
    </source>
</evidence>
<dbReference type="KEGG" id="pbar:105423366"/>
<evidence type="ECO:0000256" key="8">
    <source>
        <dbReference type="ARBA" id="ARBA00023242"/>
    </source>
</evidence>
<protein>
    <recommendedName>
        <fullName evidence="5">N-alpha-acetyltransferase 40</fullName>
        <ecNumber evidence="4">2.3.1.257</ecNumber>
    </recommendedName>
</protein>
<dbReference type="InterPro" id="IPR000182">
    <property type="entry name" value="GNAT_dom"/>
</dbReference>
<dbReference type="InterPro" id="IPR039949">
    <property type="entry name" value="NAA40"/>
</dbReference>
<evidence type="ECO:0000256" key="11">
    <source>
        <dbReference type="ARBA" id="ARBA00049524"/>
    </source>
</evidence>
<comment type="similarity">
    <text evidence="3">Belongs to the acetyltransferase family. NAA40 subfamily.</text>
</comment>
<keyword evidence="13" id="KW-1185">Reference proteome</keyword>
<dbReference type="GeneID" id="105423366"/>
<dbReference type="InterPro" id="IPR016181">
    <property type="entry name" value="Acyl_CoA_acyltransferase"/>
</dbReference>
<comment type="subcellular location">
    <subcellularLocation>
        <location evidence="2">Cytoplasm</location>
    </subcellularLocation>
    <subcellularLocation>
        <location evidence="1">Nucleus</location>
    </subcellularLocation>
</comment>
<dbReference type="AlphaFoldDB" id="A0A6I9VTX1"/>
<proteinExistence type="inferred from homology"/>
<dbReference type="GO" id="GO:0010485">
    <property type="term" value="F:histone H4 acetyltransferase activity"/>
    <property type="evidence" value="ECO:0007669"/>
    <property type="project" value="InterPro"/>
</dbReference>
<evidence type="ECO:0000256" key="2">
    <source>
        <dbReference type="ARBA" id="ARBA00004496"/>
    </source>
</evidence>
<reference evidence="14 15" key="1">
    <citation type="submission" date="2025-04" db="UniProtKB">
        <authorList>
            <consortium name="RefSeq"/>
        </authorList>
    </citation>
    <scope>IDENTIFICATION</scope>
</reference>
<evidence type="ECO:0000256" key="3">
    <source>
        <dbReference type="ARBA" id="ARBA00008870"/>
    </source>
</evidence>
<evidence type="ECO:0000256" key="7">
    <source>
        <dbReference type="ARBA" id="ARBA00022679"/>
    </source>
</evidence>
<dbReference type="RefSeq" id="XP_011631399.1">
    <property type="nucleotide sequence ID" value="XM_011633097.1"/>
</dbReference>
<dbReference type="PANTHER" id="PTHR20531:SF1">
    <property type="entry name" value="N-ALPHA-ACETYLTRANSFERASE 40"/>
    <property type="match status" value="1"/>
</dbReference>
<dbReference type="GO" id="GO:0005634">
    <property type="term" value="C:nucleus"/>
    <property type="evidence" value="ECO:0007669"/>
    <property type="project" value="UniProtKB-SubCell"/>
</dbReference>
<feature type="domain" description="N-acetyltransferase" evidence="12">
    <location>
        <begin position="56"/>
        <end position="210"/>
    </location>
</feature>
<evidence type="ECO:0000256" key="1">
    <source>
        <dbReference type="ARBA" id="ARBA00004123"/>
    </source>
</evidence>
<gene>
    <name evidence="14 15" type="primary">LOC105423366</name>
</gene>
<evidence type="ECO:0000313" key="15">
    <source>
        <dbReference type="RefSeq" id="XP_011631399.1"/>
    </source>
</evidence>
<dbReference type="RefSeq" id="XP_011631398.1">
    <property type="nucleotide sequence ID" value="XM_011633096.1"/>
</dbReference>
<dbReference type="GO" id="GO:0005737">
    <property type="term" value="C:cytoplasm"/>
    <property type="evidence" value="ECO:0007669"/>
    <property type="project" value="UniProtKB-SubCell"/>
</dbReference>
<keyword evidence="7" id="KW-0808">Transferase</keyword>
<dbReference type="Pfam" id="PF00583">
    <property type="entry name" value="Acetyltransf_1"/>
    <property type="match status" value="1"/>
</dbReference>
<dbReference type="Gene3D" id="3.40.630.30">
    <property type="match status" value="1"/>
</dbReference>